<evidence type="ECO:0000313" key="10">
    <source>
        <dbReference type="EMBL" id="KAF0313796.1"/>
    </source>
</evidence>
<dbReference type="PROSITE" id="PS01244">
    <property type="entry name" value="ACONITASE_2"/>
    <property type="match status" value="1"/>
</dbReference>
<reference evidence="10 11" key="1">
    <citation type="submission" date="2019-07" db="EMBL/GenBank/DDBJ databases">
        <title>Draft genome assembly of a fouling barnacle, Amphibalanus amphitrite (Darwin, 1854): The first reference genome for Thecostraca.</title>
        <authorList>
            <person name="Kim W."/>
        </authorList>
    </citation>
    <scope>NUCLEOTIDE SEQUENCE [LARGE SCALE GENOMIC DNA]</scope>
    <source>
        <strain evidence="10">SNU_AA5</strain>
        <tissue evidence="10">Soma without cirri and trophi</tissue>
    </source>
</reference>
<feature type="domain" description="Aconitase/3-isopropylmalate dehydratase large subunit alpha/beta/alpha" evidence="9">
    <location>
        <begin position="70"/>
        <end position="522"/>
    </location>
</feature>
<dbReference type="Gene3D" id="3.30.499.10">
    <property type="entry name" value="Aconitase, domain 3"/>
    <property type="match status" value="2"/>
</dbReference>
<evidence type="ECO:0000256" key="1">
    <source>
        <dbReference type="ARBA" id="ARBA00001966"/>
    </source>
</evidence>
<keyword evidence="7" id="KW-0456">Lyase</keyword>
<dbReference type="OrthoDB" id="2279155at2759"/>
<comment type="similarity">
    <text evidence="2">Belongs to the aconitase/IPM isomerase family.</text>
</comment>
<evidence type="ECO:0000256" key="2">
    <source>
        <dbReference type="ARBA" id="ARBA00007185"/>
    </source>
</evidence>
<dbReference type="InterPro" id="IPR015931">
    <property type="entry name" value="Acnase/IPM_dHydase_lsu_aba_1/3"/>
</dbReference>
<evidence type="ECO:0000256" key="5">
    <source>
        <dbReference type="ARBA" id="ARBA00023004"/>
    </source>
</evidence>
<evidence type="ECO:0000256" key="6">
    <source>
        <dbReference type="ARBA" id="ARBA00023014"/>
    </source>
</evidence>
<gene>
    <name evidence="10" type="primary">ACO1_2</name>
    <name evidence="10" type="ORF">FJT64_015683</name>
</gene>
<evidence type="ECO:0000256" key="7">
    <source>
        <dbReference type="ARBA" id="ARBA00023239"/>
    </source>
</evidence>
<dbReference type="AlphaFoldDB" id="A0A6A4X283"/>
<dbReference type="PANTHER" id="PTHR11670">
    <property type="entry name" value="ACONITASE/IRON-RESPONSIVE ELEMENT FAMILY MEMBER"/>
    <property type="match status" value="1"/>
</dbReference>
<dbReference type="EMBL" id="VIIS01000071">
    <property type="protein sequence ID" value="KAF0313796.1"/>
    <property type="molecule type" value="Genomic_DNA"/>
</dbReference>
<dbReference type="PRINTS" id="PR00415">
    <property type="entry name" value="ACONITASE"/>
</dbReference>
<proteinExistence type="inferred from homology"/>
<accession>A0A6A4X283</accession>
<comment type="cofactor">
    <cofactor evidence="1">
        <name>[4Fe-4S] cluster</name>
        <dbReference type="ChEBI" id="CHEBI:49883"/>
    </cofactor>
</comment>
<name>A0A6A4X283_AMPAM</name>
<dbReference type="GO" id="GO:0046872">
    <property type="term" value="F:metal ion binding"/>
    <property type="evidence" value="ECO:0007669"/>
    <property type="project" value="UniProtKB-KW"/>
</dbReference>
<evidence type="ECO:0000256" key="8">
    <source>
        <dbReference type="ARBA" id="ARBA00023501"/>
    </source>
</evidence>
<dbReference type="InterPro" id="IPR001030">
    <property type="entry name" value="Acoase/IPM_deHydtase_lsu_aba"/>
</dbReference>
<keyword evidence="4" id="KW-0479">Metal-binding</keyword>
<keyword evidence="11" id="KW-1185">Reference proteome</keyword>
<comment type="caution">
    <text evidence="10">The sequence shown here is derived from an EMBL/GenBank/DDBJ whole genome shotgun (WGS) entry which is preliminary data.</text>
</comment>
<organism evidence="10 11">
    <name type="scientific">Amphibalanus amphitrite</name>
    <name type="common">Striped barnacle</name>
    <name type="synonym">Balanus amphitrite</name>
    <dbReference type="NCBI Taxonomy" id="1232801"/>
    <lineage>
        <taxon>Eukaryota</taxon>
        <taxon>Metazoa</taxon>
        <taxon>Ecdysozoa</taxon>
        <taxon>Arthropoda</taxon>
        <taxon>Crustacea</taxon>
        <taxon>Multicrustacea</taxon>
        <taxon>Cirripedia</taxon>
        <taxon>Thoracica</taxon>
        <taxon>Thoracicalcarea</taxon>
        <taxon>Balanomorpha</taxon>
        <taxon>Balanoidea</taxon>
        <taxon>Balanidae</taxon>
        <taxon>Amphibalaninae</taxon>
        <taxon>Amphibalanus</taxon>
    </lineage>
</organism>
<dbReference type="GO" id="GO:0003994">
    <property type="term" value="F:aconitate hydratase activity"/>
    <property type="evidence" value="ECO:0007669"/>
    <property type="project" value="UniProtKB-EC"/>
</dbReference>
<dbReference type="FunFam" id="3.30.499.10:FF:000002">
    <property type="entry name" value="Aconitate hydratase"/>
    <property type="match status" value="1"/>
</dbReference>
<dbReference type="Proteomes" id="UP000440578">
    <property type="component" value="Unassembled WGS sequence"/>
</dbReference>
<dbReference type="GO" id="GO:0051536">
    <property type="term" value="F:iron-sulfur cluster binding"/>
    <property type="evidence" value="ECO:0007669"/>
    <property type="project" value="UniProtKB-KW"/>
</dbReference>
<keyword evidence="5" id="KW-0408">Iron</keyword>
<dbReference type="InterPro" id="IPR018136">
    <property type="entry name" value="Aconitase_4Fe-4S_BS"/>
</dbReference>
<dbReference type="InterPro" id="IPR036008">
    <property type="entry name" value="Aconitase_4Fe-4S_dom"/>
</dbReference>
<evidence type="ECO:0000259" key="9">
    <source>
        <dbReference type="Pfam" id="PF00330"/>
    </source>
</evidence>
<dbReference type="EC" id="4.2.1.3" evidence="3"/>
<dbReference type="SUPFAM" id="SSF53732">
    <property type="entry name" value="Aconitase iron-sulfur domain"/>
    <property type="match status" value="1"/>
</dbReference>
<dbReference type="PROSITE" id="PS00450">
    <property type="entry name" value="ACONITASE_1"/>
    <property type="match status" value="1"/>
</dbReference>
<dbReference type="Pfam" id="PF00330">
    <property type="entry name" value="Aconitase"/>
    <property type="match status" value="1"/>
</dbReference>
<comment type="catalytic activity">
    <reaction evidence="8">
        <text>citrate = D-threo-isocitrate</text>
        <dbReference type="Rhea" id="RHEA:10336"/>
        <dbReference type="ChEBI" id="CHEBI:15562"/>
        <dbReference type="ChEBI" id="CHEBI:16947"/>
        <dbReference type="EC" id="4.2.1.3"/>
    </reaction>
</comment>
<evidence type="ECO:0000313" key="11">
    <source>
        <dbReference type="Proteomes" id="UP000440578"/>
    </source>
</evidence>
<dbReference type="NCBIfam" id="NF006757">
    <property type="entry name" value="PRK09277.1"/>
    <property type="match status" value="1"/>
</dbReference>
<keyword evidence="6" id="KW-0411">Iron-sulfur</keyword>
<evidence type="ECO:0000256" key="4">
    <source>
        <dbReference type="ARBA" id="ARBA00022723"/>
    </source>
</evidence>
<dbReference type="InterPro" id="IPR006249">
    <property type="entry name" value="Aconitase/IRP2"/>
</dbReference>
<sequence>MDCTGKNPYDNILKELTVGETTYKYYDITALNDPRYDQLPFSVRVLLESAVRCCDEFQVRSADVANILDWRANTSEDAAAVEVPFKPARVILQDFTGVPAVVDFAAMREAVRSLGGDPDKINPVCPSDLVIDHSVQADFTRTSDALKKNQALEFERNKERFQFLKWGSQAFRNMLIVPPGSGIVHQVNLEYLARVVFDTDGLLRPDSLVGTDSHTTMINGLGVLGWGVGGIEAEAVMLGQAISMVLPPVVGYKITGTASPLATSTDIVLTITKHLRRVGVVGKFVEFFGPGVSQLSIADRATISNMCPEYGATVGFFPVDAKSIDYLRQTGRDEARIAVTEAYLRRVGLFRDYSSAGEDPTFSQVVELDLATVVPSLSGPKRPHDRVDASGMKEDFLQCLSNKVGFKGYGLAPERLSHREEFTLDGQTYSLGHGSVVIAAITSCTNTSNPSVMLGAGILAKKAVERGLSVQPWIKTSLSPGSGVVSHYLEDSGVLPFLQQLGFDVVGYGCMTCIGNSGPLPEPVSEAIEKVRREGLITDRW</sequence>
<evidence type="ECO:0000256" key="3">
    <source>
        <dbReference type="ARBA" id="ARBA00012926"/>
    </source>
</evidence>
<protein>
    <recommendedName>
        <fullName evidence="3">aconitate hydratase</fullName>
        <ecNumber evidence="3">4.2.1.3</ecNumber>
    </recommendedName>
</protein>